<protein>
    <submittedName>
        <fullName evidence="2">Uncharacterized protein</fullName>
    </submittedName>
</protein>
<proteinExistence type="predicted"/>
<name>A0A7R9IRH0_9NEOP</name>
<keyword evidence="1" id="KW-1133">Transmembrane helix</keyword>
<dbReference type="EMBL" id="OE007485">
    <property type="protein sequence ID" value="CAD7463203.1"/>
    <property type="molecule type" value="Genomic_DNA"/>
</dbReference>
<organism evidence="2">
    <name type="scientific">Timema tahoe</name>
    <dbReference type="NCBI Taxonomy" id="61484"/>
    <lineage>
        <taxon>Eukaryota</taxon>
        <taxon>Metazoa</taxon>
        <taxon>Ecdysozoa</taxon>
        <taxon>Arthropoda</taxon>
        <taxon>Hexapoda</taxon>
        <taxon>Insecta</taxon>
        <taxon>Pterygota</taxon>
        <taxon>Neoptera</taxon>
        <taxon>Polyneoptera</taxon>
        <taxon>Phasmatodea</taxon>
        <taxon>Timematodea</taxon>
        <taxon>Timematoidea</taxon>
        <taxon>Timematidae</taxon>
        <taxon>Timema</taxon>
    </lineage>
</organism>
<accession>A0A7R9IRH0</accession>
<keyword evidence="1" id="KW-0812">Transmembrane</keyword>
<reference evidence="2" key="1">
    <citation type="submission" date="2020-11" db="EMBL/GenBank/DDBJ databases">
        <authorList>
            <person name="Tran Van P."/>
        </authorList>
    </citation>
    <scope>NUCLEOTIDE SEQUENCE</scope>
</reference>
<keyword evidence="1" id="KW-0472">Membrane</keyword>
<evidence type="ECO:0000256" key="1">
    <source>
        <dbReference type="SAM" id="Phobius"/>
    </source>
</evidence>
<sequence length="146" mass="16927">MICKKVYAFYPPRWRSWLTRQSLSQTTKDGEIEVQPDQLSGDLQRRDNFSQLSVVLYLGLWFIARLIGAFRRERFRVDCPWIHNSPCPLMRMVQEPGSEPLNQRGPGAATPPPPLNLALVKPHPHTILLELNKHDEVRLTPRLRAH</sequence>
<feature type="transmembrane region" description="Helical" evidence="1">
    <location>
        <begin position="49"/>
        <end position="67"/>
    </location>
</feature>
<gene>
    <name evidence="2" type="ORF">TTEB3V08_LOCUS11089</name>
</gene>
<dbReference type="AlphaFoldDB" id="A0A7R9IRH0"/>
<evidence type="ECO:0000313" key="2">
    <source>
        <dbReference type="EMBL" id="CAD7463203.1"/>
    </source>
</evidence>